<name>A0A975Y0W7_9ACTN</name>
<keyword evidence="3" id="KW-0804">Transcription</keyword>
<dbReference type="PANTHER" id="PTHR30055">
    <property type="entry name" value="HTH-TYPE TRANSCRIPTIONAL REGULATOR RUTR"/>
    <property type="match status" value="1"/>
</dbReference>
<dbReference type="Pfam" id="PF00440">
    <property type="entry name" value="TetR_N"/>
    <property type="match status" value="1"/>
</dbReference>
<dbReference type="EMBL" id="CP077062">
    <property type="protein sequence ID" value="QWZ08887.1"/>
    <property type="molecule type" value="Genomic_DNA"/>
</dbReference>
<dbReference type="PANTHER" id="PTHR30055:SF234">
    <property type="entry name" value="HTH-TYPE TRANSCRIPTIONAL REGULATOR BETI"/>
    <property type="match status" value="1"/>
</dbReference>
<keyword evidence="1" id="KW-0805">Transcription regulation</keyword>
<evidence type="ECO:0000256" key="3">
    <source>
        <dbReference type="ARBA" id="ARBA00023163"/>
    </source>
</evidence>
<protein>
    <submittedName>
        <fullName evidence="6">TetR/AcrR family transcriptional regulator</fullName>
    </submittedName>
</protein>
<keyword evidence="2 4" id="KW-0238">DNA-binding</keyword>
<feature type="DNA-binding region" description="H-T-H motif" evidence="4">
    <location>
        <begin position="32"/>
        <end position="51"/>
    </location>
</feature>
<evidence type="ECO:0000256" key="4">
    <source>
        <dbReference type="PROSITE-ProRule" id="PRU00335"/>
    </source>
</evidence>
<accession>A0A975Y0W7</accession>
<feature type="domain" description="HTH tetR-type" evidence="5">
    <location>
        <begin position="10"/>
        <end position="69"/>
    </location>
</feature>
<organism evidence="6 7">
    <name type="scientific">Nocardioides panacis</name>
    <dbReference type="NCBI Taxonomy" id="2849501"/>
    <lineage>
        <taxon>Bacteria</taxon>
        <taxon>Bacillati</taxon>
        <taxon>Actinomycetota</taxon>
        <taxon>Actinomycetes</taxon>
        <taxon>Propionibacteriales</taxon>
        <taxon>Nocardioidaceae</taxon>
        <taxon>Nocardioides</taxon>
    </lineage>
</organism>
<dbReference type="RefSeq" id="WP_216940733.1">
    <property type="nucleotide sequence ID" value="NZ_CP077062.1"/>
</dbReference>
<keyword evidence="7" id="KW-1185">Reference proteome</keyword>
<gene>
    <name evidence="6" type="ORF">KRR39_03280</name>
</gene>
<evidence type="ECO:0000259" key="5">
    <source>
        <dbReference type="PROSITE" id="PS50977"/>
    </source>
</evidence>
<dbReference type="GO" id="GO:0003700">
    <property type="term" value="F:DNA-binding transcription factor activity"/>
    <property type="evidence" value="ECO:0007669"/>
    <property type="project" value="TreeGrafter"/>
</dbReference>
<dbReference type="InterPro" id="IPR001647">
    <property type="entry name" value="HTH_TetR"/>
</dbReference>
<evidence type="ECO:0000313" key="7">
    <source>
        <dbReference type="Proteomes" id="UP000683575"/>
    </source>
</evidence>
<evidence type="ECO:0000256" key="2">
    <source>
        <dbReference type="ARBA" id="ARBA00023125"/>
    </source>
</evidence>
<evidence type="ECO:0000256" key="1">
    <source>
        <dbReference type="ARBA" id="ARBA00023015"/>
    </source>
</evidence>
<dbReference type="PROSITE" id="PS50977">
    <property type="entry name" value="HTH_TETR_2"/>
    <property type="match status" value="1"/>
</dbReference>
<dbReference type="GO" id="GO:0000976">
    <property type="term" value="F:transcription cis-regulatory region binding"/>
    <property type="evidence" value="ECO:0007669"/>
    <property type="project" value="TreeGrafter"/>
</dbReference>
<evidence type="ECO:0000313" key="6">
    <source>
        <dbReference type="EMBL" id="QWZ08887.1"/>
    </source>
</evidence>
<proteinExistence type="predicted"/>
<reference evidence="6" key="1">
    <citation type="submission" date="2021-06" db="EMBL/GenBank/DDBJ databases">
        <title>Complete genome sequence of Nocardioides sp. G188.</title>
        <authorList>
            <person name="Im W.-T."/>
        </authorList>
    </citation>
    <scope>NUCLEOTIDE SEQUENCE</scope>
    <source>
        <strain evidence="6">G188</strain>
    </source>
</reference>
<dbReference type="Proteomes" id="UP000683575">
    <property type="component" value="Chromosome"/>
</dbReference>
<dbReference type="InterPro" id="IPR050109">
    <property type="entry name" value="HTH-type_TetR-like_transc_reg"/>
</dbReference>
<dbReference type="KEGG" id="nps:KRR39_03280"/>
<dbReference type="AlphaFoldDB" id="A0A975Y0W7"/>
<sequence>MDVPRRADARRNLEQLLAAAREVFVERGAGAPLEEVARRAGVGIGTLYRRFPDRQALLRAVVLDALEQSRACAEEAARGAEDGLAGLARYMHAVLDLRVSAVMPLVLDRLDLDDPPMGPAREASAAAVERLVDAAHEDGTLPREMTFGDVGTLLVRLSRPLPGPIPTDLDVELAHRHLDLVLAGLRAAPGTLSGKGVSRQELATLRERAGQPKIK</sequence>